<gene>
    <name evidence="2" type="ORF">ACFSB2_23455</name>
</gene>
<reference evidence="3" key="1">
    <citation type="journal article" date="2019" name="Int. J. Syst. Evol. Microbiol.">
        <title>The Global Catalogue of Microorganisms (GCM) 10K type strain sequencing project: providing services to taxonomists for standard genome sequencing and annotation.</title>
        <authorList>
            <consortium name="The Broad Institute Genomics Platform"/>
            <consortium name="The Broad Institute Genome Sequencing Center for Infectious Disease"/>
            <person name="Wu L."/>
            <person name="Ma J."/>
        </authorList>
    </citation>
    <scope>NUCLEOTIDE SEQUENCE [LARGE SCALE GENOMIC DNA]</scope>
    <source>
        <strain evidence="3">CGMCC 1.12286</strain>
    </source>
</reference>
<dbReference type="InterPro" id="IPR018959">
    <property type="entry name" value="DUF1989"/>
</dbReference>
<dbReference type="Pfam" id="PF09347">
    <property type="entry name" value="DUF1989"/>
    <property type="match status" value="1"/>
</dbReference>
<dbReference type="PANTHER" id="PTHR31527">
    <property type="entry name" value="RE64534P"/>
    <property type="match status" value="1"/>
</dbReference>
<dbReference type="EMBL" id="JBHUCX010000095">
    <property type="protein sequence ID" value="MFD1677623.1"/>
    <property type="molecule type" value="Genomic_DNA"/>
</dbReference>
<sequence length="195" mass="22159">MVNEYLIPARMGLAIAVKQGQTVRIIDVEGEQVADFAVYQRMDHSERLDPSVTMDALHAYVVGQDDVLYSNKYRPMFTITRDLVQCHDLLNSACRAEMYEFLYQKSGHRSCYENLNEAFGQFGVSKPDQHYTLNIFMNTELLPDGQMLVKRPKSKPGDFIDLRAEMDVIVGISACPCEESIVNGYVCTPLRVQVH</sequence>
<accession>A0ABW4JNN7</accession>
<evidence type="ECO:0000313" key="3">
    <source>
        <dbReference type="Proteomes" id="UP001597079"/>
    </source>
</evidence>
<dbReference type="RefSeq" id="WP_377945533.1">
    <property type="nucleotide sequence ID" value="NZ_JBHUCX010000095.1"/>
</dbReference>
<evidence type="ECO:0000313" key="2">
    <source>
        <dbReference type="EMBL" id="MFD1677623.1"/>
    </source>
</evidence>
<protein>
    <submittedName>
        <fullName evidence="2">DUF1989 domain-containing protein</fullName>
    </submittedName>
</protein>
<evidence type="ECO:0000259" key="1">
    <source>
        <dbReference type="Pfam" id="PF09347"/>
    </source>
</evidence>
<proteinExistence type="predicted"/>
<dbReference type="Proteomes" id="UP001597079">
    <property type="component" value="Unassembled WGS sequence"/>
</dbReference>
<feature type="domain" description="DUF1989" evidence="1">
    <location>
        <begin position="6"/>
        <end position="169"/>
    </location>
</feature>
<comment type="caution">
    <text evidence="2">The sequence shown here is derived from an EMBL/GenBank/DDBJ whole genome shotgun (WGS) entry which is preliminary data.</text>
</comment>
<keyword evidence="3" id="KW-1185">Reference proteome</keyword>
<name>A0ABW4JNN7_9BACL</name>
<organism evidence="2 3">
    <name type="scientific">Alicyclobacillus fodiniaquatilis</name>
    <dbReference type="NCBI Taxonomy" id="1661150"/>
    <lineage>
        <taxon>Bacteria</taxon>
        <taxon>Bacillati</taxon>
        <taxon>Bacillota</taxon>
        <taxon>Bacilli</taxon>
        <taxon>Bacillales</taxon>
        <taxon>Alicyclobacillaceae</taxon>
        <taxon>Alicyclobacillus</taxon>
    </lineage>
</organism>
<dbReference type="PANTHER" id="PTHR31527:SF0">
    <property type="entry name" value="RE64534P"/>
    <property type="match status" value="1"/>
</dbReference>